<evidence type="ECO:0000313" key="3">
    <source>
        <dbReference type="EMBL" id="KIH92608.1"/>
    </source>
</evidence>
<dbReference type="AlphaFoldDB" id="A0A0C2FNK3"/>
<reference evidence="3 4" key="1">
    <citation type="journal article" date="2014" name="BMC Genomics">
        <title>Comparative genomics of the major fungal agents of human and animal Sporotrichosis: Sporothrix schenckii and Sporothrix brasiliensis.</title>
        <authorList>
            <person name="Teixeira M.M."/>
            <person name="de Almeida L.G."/>
            <person name="Kubitschek-Barreira P."/>
            <person name="Alves F.L."/>
            <person name="Kioshima E.S."/>
            <person name="Abadio A.K."/>
            <person name="Fernandes L."/>
            <person name="Derengowski L.S."/>
            <person name="Ferreira K.S."/>
            <person name="Souza R.C."/>
            <person name="Ruiz J.C."/>
            <person name="de Andrade N.C."/>
            <person name="Paes H.C."/>
            <person name="Nicola A.M."/>
            <person name="Albuquerque P."/>
            <person name="Gerber A.L."/>
            <person name="Martins V.P."/>
            <person name="Peconick L.D."/>
            <person name="Neto A.V."/>
            <person name="Chaucanez C.B."/>
            <person name="Silva P.A."/>
            <person name="Cunha O.L."/>
            <person name="de Oliveira F.F."/>
            <person name="dos Santos T.C."/>
            <person name="Barros A.L."/>
            <person name="Soares M.A."/>
            <person name="de Oliveira L.M."/>
            <person name="Marini M.M."/>
            <person name="Villalobos-Duno H."/>
            <person name="Cunha M.M."/>
            <person name="de Hoog S."/>
            <person name="da Silveira J.F."/>
            <person name="Henrissat B."/>
            <person name="Nino-Vega G.A."/>
            <person name="Cisalpino P.S."/>
            <person name="Mora-Montes H.M."/>
            <person name="Almeida S.R."/>
            <person name="Stajich J.E."/>
            <person name="Lopes-Bezerra L.M."/>
            <person name="Vasconcelos A.T."/>
            <person name="Felipe M.S."/>
        </authorList>
    </citation>
    <scope>NUCLEOTIDE SEQUENCE [LARGE SCALE GENOMIC DNA]</scope>
    <source>
        <strain evidence="3 4">5110</strain>
    </source>
</reference>
<dbReference type="SUPFAM" id="SSF110004">
    <property type="entry name" value="Glycolipid transfer protein, GLTP"/>
    <property type="match status" value="1"/>
</dbReference>
<keyword evidence="4" id="KW-1185">Reference proteome</keyword>
<dbReference type="HOGENOM" id="CLU_079400_0_0_1"/>
<protein>
    <submittedName>
        <fullName evidence="3">Het-c</fullName>
    </submittedName>
</protein>
<dbReference type="GO" id="GO:1902387">
    <property type="term" value="F:ceramide 1-phosphate binding"/>
    <property type="evidence" value="ECO:0007669"/>
    <property type="project" value="TreeGrafter"/>
</dbReference>
<sequence>MAAETPVGVTFVDTLKKSFVDVPVDPATKAIDTETFLEATESLITIFDILGATAFKLVKDDMLGNVAKIRKRQLEAPGVSETLQSLVVNELKTKKHNATEGLLWLFRGLEFMYTALSENIKTDTEELKTSFNGAYKETLSKHHNFVARTGFRIAMAACPYRKDFYAQLSPDYDVLKPKLNAWLAALKNIVEILETFLDSKEAKW</sequence>
<gene>
    <name evidence="3" type="ORF">SPBR_03215</name>
</gene>
<dbReference type="FunFam" id="1.10.3520.10:FF:000001">
    <property type="entry name" value="Pleckstrin domain-containing family A member 8"/>
    <property type="match status" value="1"/>
</dbReference>
<dbReference type="Pfam" id="PF08718">
    <property type="entry name" value="GLTP"/>
    <property type="match status" value="1"/>
</dbReference>
<dbReference type="GeneID" id="63676439"/>
<dbReference type="VEuPathDB" id="FungiDB:SPBR_03215"/>
<accession>A0A0C2FNK3</accession>
<organism evidence="3 4">
    <name type="scientific">Sporothrix brasiliensis 5110</name>
    <dbReference type="NCBI Taxonomy" id="1398154"/>
    <lineage>
        <taxon>Eukaryota</taxon>
        <taxon>Fungi</taxon>
        <taxon>Dikarya</taxon>
        <taxon>Ascomycota</taxon>
        <taxon>Pezizomycotina</taxon>
        <taxon>Sordariomycetes</taxon>
        <taxon>Sordariomycetidae</taxon>
        <taxon>Ophiostomatales</taxon>
        <taxon>Ophiostomataceae</taxon>
        <taxon>Sporothrix</taxon>
    </lineage>
</organism>
<dbReference type="Gene3D" id="1.10.3520.10">
    <property type="entry name" value="Glycolipid transfer protein"/>
    <property type="match status" value="1"/>
</dbReference>
<dbReference type="GO" id="GO:0005829">
    <property type="term" value="C:cytosol"/>
    <property type="evidence" value="ECO:0007669"/>
    <property type="project" value="TreeGrafter"/>
</dbReference>
<dbReference type="PANTHER" id="PTHR10219">
    <property type="entry name" value="GLYCOLIPID TRANSFER PROTEIN-RELATED"/>
    <property type="match status" value="1"/>
</dbReference>
<evidence type="ECO:0000313" key="4">
    <source>
        <dbReference type="Proteomes" id="UP000031575"/>
    </source>
</evidence>
<dbReference type="RefSeq" id="XP_040620618.1">
    <property type="nucleotide sequence ID" value="XM_040761518.1"/>
</dbReference>
<proteinExistence type="predicted"/>
<comment type="caution">
    <text evidence="3">The sequence shown here is derived from an EMBL/GenBank/DDBJ whole genome shotgun (WGS) entry which is preliminary data.</text>
</comment>
<dbReference type="InterPro" id="IPR014830">
    <property type="entry name" value="Glycolipid_transfer_prot_dom"/>
</dbReference>
<dbReference type="EMBL" id="AWTV01000006">
    <property type="protein sequence ID" value="KIH92608.1"/>
    <property type="molecule type" value="Genomic_DNA"/>
</dbReference>
<keyword evidence="1" id="KW-0813">Transport</keyword>
<evidence type="ECO:0000259" key="2">
    <source>
        <dbReference type="Pfam" id="PF08718"/>
    </source>
</evidence>
<dbReference type="PANTHER" id="PTHR10219:SF25">
    <property type="entry name" value="PLECKSTRIN HOMOLOGY DOMAIN-CONTAINING FAMILY A MEMBER 8"/>
    <property type="match status" value="1"/>
</dbReference>
<dbReference type="InterPro" id="IPR036497">
    <property type="entry name" value="GLTP_sf"/>
</dbReference>
<dbReference type="GO" id="GO:0016020">
    <property type="term" value="C:membrane"/>
    <property type="evidence" value="ECO:0007669"/>
    <property type="project" value="TreeGrafter"/>
</dbReference>
<dbReference type="Proteomes" id="UP000031575">
    <property type="component" value="Unassembled WGS sequence"/>
</dbReference>
<evidence type="ECO:0000256" key="1">
    <source>
        <dbReference type="ARBA" id="ARBA00022448"/>
    </source>
</evidence>
<name>A0A0C2FNK3_9PEZI</name>
<dbReference type="OrthoDB" id="205255at2759"/>
<feature type="domain" description="Glycolipid transfer protein" evidence="2">
    <location>
        <begin position="31"/>
        <end position="169"/>
    </location>
</feature>
<dbReference type="GO" id="GO:1902388">
    <property type="term" value="F:ceramide 1-phosphate transfer activity"/>
    <property type="evidence" value="ECO:0007669"/>
    <property type="project" value="TreeGrafter"/>
</dbReference>